<keyword evidence="1" id="KW-0175">Coiled coil</keyword>
<name>A0ABD6F1F3_9BILA</name>
<evidence type="ECO:0000313" key="2">
    <source>
        <dbReference type="EMBL" id="MFH4983563.1"/>
    </source>
</evidence>
<feature type="coiled-coil region" evidence="1">
    <location>
        <begin position="15"/>
        <end position="42"/>
    </location>
</feature>
<evidence type="ECO:0000256" key="1">
    <source>
        <dbReference type="SAM" id="Coils"/>
    </source>
</evidence>
<reference evidence="2 3" key="1">
    <citation type="submission" date="2024-08" db="EMBL/GenBank/DDBJ databases">
        <title>Gnathostoma spinigerum genome.</title>
        <authorList>
            <person name="Gonzalez-Bertolin B."/>
            <person name="Monzon S."/>
            <person name="Zaballos A."/>
            <person name="Jimenez P."/>
            <person name="Dekumyoy P."/>
            <person name="Varona S."/>
            <person name="Cuesta I."/>
            <person name="Sumanam S."/>
            <person name="Adisakwattana P."/>
            <person name="Gasser R.B."/>
            <person name="Hernandez-Gonzalez A."/>
            <person name="Young N.D."/>
            <person name="Perteguer M.J."/>
        </authorList>
    </citation>
    <scope>NUCLEOTIDE SEQUENCE [LARGE SCALE GENOMIC DNA]</scope>
    <source>
        <strain evidence="2">AL3</strain>
        <tissue evidence="2">Liver</tissue>
    </source>
</reference>
<keyword evidence="3" id="KW-1185">Reference proteome</keyword>
<protein>
    <submittedName>
        <fullName evidence="2">Uncharacterized protein</fullName>
    </submittedName>
</protein>
<comment type="caution">
    <text evidence="2">The sequence shown here is derived from an EMBL/GenBank/DDBJ whole genome shotgun (WGS) entry which is preliminary data.</text>
</comment>
<proteinExistence type="predicted"/>
<dbReference type="Proteomes" id="UP001608902">
    <property type="component" value="Unassembled WGS sequence"/>
</dbReference>
<gene>
    <name evidence="2" type="ORF">AB6A40_010272</name>
</gene>
<accession>A0ABD6F1F3</accession>
<dbReference type="AlphaFoldDB" id="A0ABD6F1F3"/>
<evidence type="ECO:0000313" key="3">
    <source>
        <dbReference type="Proteomes" id="UP001608902"/>
    </source>
</evidence>
<sequence length="317" mass="36387">MAGFFSFFQSSSPSVKTVVDQNAELIEEIEKKAERVEDERFRNRIWMVRASEALKGVKGPFSSKYYKCRILVLNGLIRTLQTAVTSVINRNQLQTLIAEFDALIASASSDCTDLKSEEFIQYGKSLLFQRLGDYLSSGRVCEDADVLSHACYAVAIEFLRGSFNDTRLCASATMEFVSLCTMMYRYKNSSNESNTSRVDRLEHALQDKRLGHRLYEYVASKKYDKSFIDSFSITKRVDPFLGIELEKLFPKMWPIASEEDFFERFLWILVHNEHVLRSEMTFMNHLIAELPLVPDSIESISENSLSQIDVKVTFLLS</sequence>
<dbReference type="EMBL" id="JBGFUD010012801">
    <property type="protein sequence ID" value="MFH4983563.1"/>
    <property type="molecule type" value="Genomic_DNA"/>
</dbReference>
<organism evidence="2 3">
    <name type="scientific">Gnathostoma spinigerum</name>
    <dbReference type="NCBI Taxonomy" id="75299"/>
    <lineage>
        <taxon>Eukaryota</taxon>
        <taxon>Metazoa</taxon>
        <taxon>Ecdysozoa</taxon>
        <taxon>Nematoda</taxon>
        <taxon>Chromadorea</taxon>
        <taxon>Rhabditida</taxon>
        <taxon>Spirurina</taxon>
        <taxon>Gnathostomatomorpha</taxon>
        <taxon>Gnathostomatoidea</taxon>
        <taxon>Gnathostomatidae</taxon>
        <taxon>Gnathostoma</taxon>
    </lineage>
</organism>